<dbReference type="Proteomes" id="UP000324797">
    <property type="component" value="Unassembled WGS sequence"/>
</dbReference>
<protein>
    <submittedName>
        <fullName evidence="1">Uncharacterized protein</fullName>
    </submittedName>
</protein>
<reference evidence="1 2" key="1">
    <citation type="submission" date="2019-08" db="EMBL/GenBank/DDBJ databases">
        <title>Bradyrhizobium hipponensis sp. nov., a rhizobium isolated from a Lupinus angustifolius root nodule in Tunisia.</title>
        <authorList>
            <person name="Off K."/>
            <person name="Rejili M."/>
            <person name="Mars M."/>
            <person name="Brachmann A."/>
            <person name="Marin M."/>
        </authorList>
    </citation>
    <scope>NUCLEOTIDE SEQUENCE [LARGE SCALE GENOMIC DNA]</scope>
    <source>
        <strain evidence="2">aSej3</strain>
    </source>
</reference>
<dbReference type="RefSeq" id="WP_148745690.1">
    <property type="nucleotide sequence ID" value="NZ_VSTH01000234.1"/>
</dbReference>
<dbReference type="AlphaFoldDB" id="A0A5S4YKW1"/>
<keyword evidence="2" id="KW-1185">Reference proteome</keyword>
<comment type="caution">
    <text evidence="1">The sequence shown here is derived from an EMBL/GenBank/DDBJ whole genome shotgun (WGS) entry which is preliminary data.</text>
</comment>
<accession>A0A5S4YKW1</accession>
<proteinExistence type="predicted"/>
<gene>
    <name evidence="1" type="ORF">FXV83_40885</name>
</gene>
<sequence>MTFTLIALVVTLAIANDLARAQGAEDSMAPVRVSDRPAHGAGAWIVSETTSPVDYSSIIKATLSSQGGSSDAAMSLSIRCRGGLTEALLEGAGLSGRGEDYALSLRINDDPPFQVSTITSARGVALESDFVRLLQSIPDHSELSVHVSRRTGSGAGAVFALDGIESVRAKLAATCKWPRAIAKPNN</sequence>
<evidence type="ECO:0000313" key="1">
    <source>
        <dbReference type="EMBL" id="TYO60959.1"/>
    </source>
</evidence>
<name>A0A5S4YKW1_9BRAD</name>
<organism evidence="1 2">
    <name type="scientific">Bradyrhizobium hipponense</name>
    <dbReference type="NCBI Taxonomy" id="2605638"/>
    <lineage>
        <taxon>Bacteria</taxon>
        <taxon>Pseudomonadati</taxon>
        <taxon>Pseudomonadota</taxon>
        <taxon>Alphaproteobacteria</taxon>
        <taxon>Hyphomicrobiales</taxon>
        <taxon>Nitrobacteraceae</taxon>
        <taxon>Bradyrhizobium</taxon>
    </lineage>
</organism>
<dbReference type="EMBL" id="VSTH01000234">
    <property type="protein sequence ID" value="TYO60959.1"/>
    <property type="molecule type" value="Genomic_DNA"/>
</dbReference>
<evidence type="ECO:0000313" key="2">
    <source>
        <dbReference type="Proteomes" id="UP000324797"/>
    </source>
</evidence>